<keyword evidence="3" id="KW-0637">Prenyltransferase</keyword>
<dbReference type="Proteomes" id="UP000316621">
    <property type="component" value="Chromosome 2"/>
</dbReference>
<evidence type="ECO:0000256" key="6">
    <source>
        <dbReference type="ARBA" id="ARBA00022737"/>
    </source>
</evidence>
<comment type="similarity">
    <text evidence="2">Belongs to the protein prenyltransferase subunit beta family.</text>
</comment>
<dbReference type="InterPro" id="IPR045089">
    <property type="entry name" value="PGGT1B-like"/>
</dbReference>
<dbReference type="AlphaFoldDB" id="A0A4Y7IPJ2"/>
<feature type="region of interest" description="Disordered" evidence="10">
    <location>
        <begin position="1"/>
        <end position="42"/>
    </location>
</feature>
<organism evidence="12 13">
    <name type="scientific">Papaver somniferum</name>
    <name type="common">Opium poppy</name>
    <dbReference type="NCBI Taxonomy" id="3469"/>
    <lineage>
        <taxon>Eukaryota</taxon>
        <taxon>Viridiplantae</taxon>
        <taxon>Streptophyta</taxon>
        <taxon>Embryophyta</taxon>
        <taxon>Tracheophyta</taxon>
        <taxon>Spermatophyta</taxon>
        <taxon>Magnoliopsida</taxon>
        <taxon>Ranunculales</taxon>
        <taxon>Papaveraceae</taxon>
        <taxon>Papaveroideae</taxon>
        <taxon>Papaver</taxon>
    </lineage>
</organism>
<evidence type="ECO:0000256" key="8">
    <source>
        <dbReference type="ARBA" id="ARBA00030816"/>
    </source>
</evidence>
<dbReference type="PANTHER" id="PTHR11774:SF11">
    <property type="entry name" value="GERANYLGERANYL TRANSFERASE TYPE-2 SUBUNIT BETA"/>
    <property type="match status" value="1"/>
</dbReference>
<dbReference type="Gramene" id="RZC50587">
    <property type="protein sequence ID" value="RZC50587"/>
    <property type="gene ID" value="C5167_019018"/>
</dbReference>
<keyword evidence="5" id="KW-0479">Metal-binding</keyword>
<comment type="cofactor">
    <cofactor evidence="1">
        <name>Zn(2+)</name>
        <dbReference type="ChEBI" id="CHEBI:29105"/>
    </cofactor>
</comment>
<dbReference type="PANTHER" id="PTHR11774">
    <property type="entry name" value="GERANYLGERANYL TRANSFERASE TYPE BETA SUBUNIT"/>
    <property type="match status" value="1"/>
</dbReference>
<keyword evidence="13" id="KW-1185">Reference proteome</keyword>
<evidence type="ECO:0000256" key="10">
    <source>
        <dbReference type="SAM" id="MobiDB-lite"/>
    </source>
</evidence>
<name>A0A4Y7IPJ2_PAPSO</name>
<dbReference type="InterPro" id="IPR001330">
    <property type="entry name" value="Prenyltrans"/>
</dbReference>
<dbReference type="InterPro" id="IPR008930">
    <property type="entry name" value="Terpenoid_cyclase/PrenylTrfase"/>
</dbReference>
<gene>
    <name evidence="12" type="ORF">C5167_019018</name>
</gene>
<keyword evidence="7" id="KW-0862">Zinc</keyword>
<evidence type="ECO:0000256" key="4">
    <source>
        <dbReference type="ARBA" id="ARBA00022679"/>
    </source>
</evidence>
<evidence type="ECO:0000313" key="13">
    <source>
        <dbReference type="Proteomes" id="UP000316621"/>
    </source>
</evidence>
<evidence type="ECO:0000259" key="11">
    <source>
        <dbReference type="Pfam" id="PF00432"/>
    </source>
</evidence>
<evidence type="ECO:0000256" key="9">
    <source>
        <dbReference type="ARBA" id="ARBA00032766"/>
    </source>
</evidence>
<feature type="compositionally biased region" description="Basic and acidic residues" evidence="10">
    <location>
        <begin position="15"/>
        <end position="27"/>
    </location>
</feature>
<evidence type="ECO:0000256" key="2">
    <source>
        <dbReference type="ARBA" id="ARBA00010497"/>
    </source>
</evidence>
<evidence type="ECO:0000256" key="1">
    <source>
        <dbReference type="ARBA" id="ARBA00001947"/>
    </source>
</evidence>
<dbReference type="EMBL" id="CM010716">
    <property type="protein sequence ID" value="RZC50587.1"/>
    <property type="molecule type" value="Genomic_DNA"/>
</dbReference>
<sequence>MASPIAKLPDPTLGEDSKERDMDRQNKNDLTQQVRNSEDKRRDRNRHDNFCLCFRPYDPGGNGNSVFLVIRNSSYLIDDDLWRGFRPYDPGKVFCCVGALAIAGSLHHIDKDLLGWWLCERQVKSGGLNGPPEKLPDVCYSWWVLSSLIIIDRVHWIDKDKLARFILDCQDKENVYHTYFGVAGLSLLEYPGIKAIDPAYALPVDVVNRIFFNKKDSSA</sequence>
<dbReference type="SUPFAM" id="SSF48239">
    <property type="entry name" value="Terpenoid cyclases/Protein prenyltransferases"/>
    <property type="match status" value="1"/>
</dbReference>
<evidence type="ECO:0000256" key="7">
    <source>
        <dbReference type="ARBA" id="ARBA00022833"/>
    </source>
</evidence>
<protein>
    <recommendedName>
        <fullName evidence="8">Geranylgeranyl transferase type II subunit beta</fullName>
    </recommendedName>
    <alternativeName>
        <fullName evidence="9">Type II protein geranyl-geranyltransferase subunit beta</fullName>
    </alternativeName>
</protein>
<accession>A0A4Y7IPJ2</accession>
<evidence type="ECO:0000313" key="12">
    <source>
        <dbReference type="EMBL" id="RZC50587.1"/>
    </source>
</evidence>
<reference evidence="12 13" key="1">
    <citation type="journal article" date="2018" name="Science">
        <title>The opium poppy genome and morphinan production.</title>
        <authorList>
            <person name="Guo L."/>
            <person name="Winzer T."/>
            <person name="Yang X."/>
            <person name="Li Y."/>
            <person name="Ning Z."/>
            <person name="He Z."/>
            <person name="Teodor R."/>
            <person name="Lu Y."/>
            <person name="Bowser T.A."/>
            <person name="Graham I.A."/>
            <person name="Ye K."/>
        </authorList>
    </citation>
    <scope>NUCLEOTIDE SEQUENCE [LARGE SCALE GENOMIC DNA]</scope>
    <source>
        <strain evidence="13">cv. HN1</strain>
        <tissue evidence="12">Leaves</tissue>
    </source>
</reference>
<dbReference type="GO" id="GO:0046872">
    <property type="term" value="F:metal ion binding"/>
    <property type="evidence" value="ECO:0007669"/>
    <property type="project" value="UniProtKB-KW"/>
</dbReference>
<dbReference type="Gene3D" id="1.50.10.20">
    <property type="match status" value="1"/>
</dbReference>
<proteinExistence type="inferred from homology"/>
<keyword evidence="4" id="KW-0808">Transferase</keyword>
<dbReference type="Pfam" id="PF00432">
    <property type="entry name" value="Prenyltrans"/>
    <property type="match status" value="1"/>
</dbReference>
<dbReference type="STRING" id="3469.A0A4Y7IPJ2"/>
<feature type="domain" description="Prenyltransferase alpha-alpha toroid" evidence="11">
    <location>
        <begin position="91"/>
        <end position="201"/>
    </location>
</feature>
<keyword evidence="6" id="KW-0677">Repeat</keyword>
<evidence type="ECO:0000256" key="5">
    <source>
        <dbReference type="ARBA" id="ARBA00022723"/>
    </source>
</evidence>
<evidence type="ECO:0000256" key="3">
    <source>
        <dbReference type="ARBA" id="ARBA00022602"/>
    </source>
</evidence>
<dbReference type="GO" id="GO:0004663">
    <property type="term" value="F:Rab geranylgeranyltransferase activity"/>
    <property type="evidence" value="ECO:0007669"/>
    <property type="project" value="TreeGrafter"/>
</dbReference>
<dbReference type="GO" id="GO:0005968">
    <property type="term" value="C:Rab-protein geranylgeranyltransferase complex"/>
    <property type="evidence" value="ECO:0007669"/>
    <property type="project" value="TreeGrafter"/>
</dbReference>